<protein>
    <submittedName>
        <fullName evidence="3">Uncharacterized protein</fullName>
    </submittedName>
</protein>
<keyword evidence="1" id="KW-1133">Transmembrane helix</keyword>
<feature type="transmembrane region" description="Helical" evidence="1">
    <location>
        <begin position="153"/>
        <end position="172"/>
    </location>
</feature>
<proteinExistence type="predicted"/>
<sequence>MENNNELEMMRAQVALLKEKLDKEQMVSERMMRTVIKKEMGSFSRDRMLLILFAAAVMPFMLWMLICHDRISVALAAAMELYMIAAVAYTFYSHRGLDSATMGSEKLVTVGRRLVRVARLNALWLRVSIPVLCVIVAWMFIEFGILEMPPNSFAVGGITGFCVGLCLGIIMYRKKKRALNELIQQIEELTDGQSE</sequence>
<keyword evidence="1" id="KW-0812">Transmembrane</keyword>
<evidence type="ECO:0000313" key="5">
    <source>
        <dbReference type="Proteomes" id="UP001168478"/>
    </source>
</evidence>
<gene>
    <name evidence="2" type="ORF">QVN81_03645</name>
    <name evidence="3" type="ORF">QVN84_02955</name>
</gene>
<reference evidence="3" key="2">
    <citation type="submission" date="2023-08" db="EMBL/GenBank/DDBJ databases">
        <title>Identification and characterization of horizontal gene transfer across gut microbiota members of farm animals based on homology search.</title>
        <authorList>
            <person name="Schwarzerova J."/>
            <person name="Nykrynova M."/>
            <person name="Jureckova K."/>
            <person name="Cejkova D."/>
            <person name="Rychlik I."/>
        </authorList>
    </citation>
    <scope>NUCLEOTIDE SEQUENCE</scope>
    <source>
        <strain evidence="3">ET15</strain>
        <strain evidence="2">ET37</strain>
    </source>
</reference>
<reference evidence="3" key="1">
    <citation type="submission" date="2023-06" db="EMBL/GenBank/DDBJ databases">
        <authorList>
            <person name="Zeman M."/>
            <person name="Kubasova T."/>
            <person name="Jahodarova E."/>
            <person name="Nykrynova M."/>
            <person name="Rychlik I."/>
        </authorList>
    </citation>
    <scope>NUCLEOTIDE SEQUENCE</scope>
    <source>
        <strain evidence="3">ET15</strain>
        <strain evidence="2">ET37</strain>
    </source>
</reference>
<accession>A0AAW7JM74</accession>
<keyword evidence="4" id="KW-1185">Reference proteome</keyword>
<dbReference type="EMBL" id="JAUEIF010000002">
    <property type="protein sequence ID" value="MDN0024488.1"/>
    <property type="molecule type" value="Genomic_DNA"/>
</dbReference>
<organism evidence="3 5">
    <name type="scientific">Leyella lascolaii</name>
    <dbReference type="NCBI Taxonomy" id="1776379"/>
    <lineage>
        <taxon>Bacteria</taxon>
        <taxon>Pseudomonadati</taxon>
        <taxon>Bacteroidota</taxon>
        <taxon>Bacteroidia</taxon>
        <taxon>Bacteroidales</taxon>
        <taxon>Prevotellaceae</taxon>
        <taxon>Leyella</taxon>
    </lineage>
</organism>
<evidence type="ECO:0000313" key="2">
    <source>
        <dbReference type="EMBL" id="MDN0022119.1"/>
    </source>
</evidence>
<evidence type="ECO:0000313" key="4">
    <source>
        <dbReference type="Proteomes" id="UP001167831"/>
    </source>
</evidence>
<dbReference type="EMBL" id="JAUEIE010000002">
    <property type="protein sequence ID" value="MDN0022119.1"/>
    <property type="molecule type" value="Genomic_DNA"/>
</dbReference>
<evidence type="ECO:0000313" key="3">
    <source>
        <dbReference type="EMBL" id="MDN0024488.1"/>
    </source>
</evidence>
<feature type="transmembrane region" description="Helical" evidence="1">
    <location>
        <begin position="123"/>
        <end position="141"/>
    </location>
</feature>
<feature type="transmembrane region" description="Helical" evidence="1">
    <location>
        <begin position="48"/>
        <end position="66"/>
    </location>
</feature>
<dbReference type="Proteomes" id="UP001168478">
    <property type="component" value="Unassembled WGS sequence"/>
</dbReference>
<feature type="transmembrane region" description="Helical" evidence="1">
    <location>
        <begin position="72"/>
        <end position="92"/>
    </location>
</feature>
<dbReference type="RefSeq" id="WP_289824768.1">
    <property type="nucleotide sequence ID" value="NZ_JAUEIE010000002.1"/>
</dbReference>
<comment type="caution">
    <text evidence="3">The sequence shown here is derived from an EMBL/GenBank/DDBJ whole genome shotgun (WGS) entry which is preliminary data.</text>
</comment>
<keyword evidence="1" id="KW-0472">Membrane</keyword>
<name>A0AAW7JM74_9BACT</name>
<evidence type="ECO:0000256" key="1">
    <source>
        <dbReference type="SAM" id="Phobius"/>
    </source>
</evidence>
<dbReference type="AlphaFoldDB" id="A0AAW7JM74"/>
<dbReference type="Proteomes" id="UP001167831">
    <property type="component" value="Unassembled WGS sequence"/>
</dbReference>